<feature type="non-terminal residue" evidence="1">
    <location>
        <position position="58"/>
    </location>
</feature>
<gene>
    <name evidence="1" type="primary">CR847950.4</name>
</gene>
<protein>
    <submittedName>
        <fullName evidence="1">Uncharacterized protein</fullName>
    </submittedName>
</protein>
<accession>A0A1A8GSC7</accession>
<organism evidence="1">
    <name type="scientific">Nothobranchius korthausae</name>
    <dbReference type="NCBI Taxonomy" id="1143690"/>
    <lineage>
        <taxon>Eukaryota</taxon>
        <taxon>Metazoa</taxon>
        <taxon>Chordata</taxon>
        <taxon>Craniata</taxon>
        <taxon>Vertebrata</taxon>
        <taxon>Euteleostomi</taxon>
        <taxon>Actinopterygii</taxon>
        <taxon>Neopterygii</taxon>
        <taxon>Teleostei</taxon>
        <taxon>Neoteleostei</taxon>
        <taxon>Acanthomorphata</taxon>
        <taxon>Ovalentaria</taxon>
        <taxon>Atherinomorphae</taxon>
        <taxon>Cyprinodontiformes</taxon>
        <taxon>Nothobranchiidae</taxon>
        <taxon>Nothobranchius</taxon>
    </lineage>
</organism>
<dbReference type="AlphaFoldDB" id="A0A1A8GSC7"/>
<sequence length="58" mass="6438">RTASCSSGAGQKSASFRRTELLWRITLLAGQPRTQRQQNNDSPVLNPVENSWVLLNPS</sequence>
<name>A0A1A8GSC7_9TELE</name>
<proteinExistence type="predicted"/>
<dbReference type="EMBL" id="HAEC01005821">
    <property type="protein sequence ID" value="SBQ73898.1"/>
    <property type="molecule type" value="Transcribed_RNA"/>
</dbReference>
<reference evidence="1" key="2">
    <citation type="submission" date="2016-06" db="EMBL/GenBank/DDBJ databases">
        <title>The genome of a short-lived fish provides insights into sex chromosome evolution and the genetic control of aging.</title>
        <authorList>
            <person name="Reichwald K."/>
            <person name="Felder M."/>
            <person name="Petzold A."/>
            <person name="Koch P."/>
            <person name="Groth M."/>
            <person name="Platzer M."/>
        </authorList>
    </citation>
    <scope>NUCLEOTIDE SEQUENCE</scope>
    <source>
        <tissue evidence="1">Brain</tissue>
    </source>
</reference>
<feature type="non-terminal residue" evidence="1">
    <location>
        <position position="1"/>
    </location>
</feature>
<reference evidence="1" key="1">
    <citation type="submission" date="2016-05" db="EMBL/GenBank/DDBJ databases">
        <authorList>
            <person name="Lavstsen T."/>
            <person name="Jespersen J.S."/>
        </authorList>
    </citation>
    <scope>NUCLEOTIDE SEQUENCE</scope>
    <source>
        <tissue evidence="1">Brain</tissue>
    </source>
</reference>
<evidence type="ECO:0000313" key="1">
    <source>
        <dbReference type="EMBL" id="SBQ73898.1"/>
    </source>
</evidence>